<reference evidence="4 5" key="1">
    <citation type="submission" date="2016-08" db="EMBL/GenBank/DDBJ databases">
        <title>Genomes of anaerobic fungi encode conserved fungal cellulosomes for biomass hydrolysis.</title>
        <authorList>
            <consortium name="DOE Joint Genome Institute"/>
            <person name="Haitjema C.H."/>
            <person name="Gilmore S.P."/>
            <person name="Henske J.K."/>
            <person name="Solomon K.V."/>
            <person name="De Groot R."/>
            <person name="Kuo A."/>
            <person name="Mondo S.J."/>
            <person name="Salamov A.A."/>
            <person name="Labutti K."/>
            <person name="Zhao Z."/>
            <person name="Chiniquy J."/>
            <person name="Barry K."/>
            <person name="Brewer H.M."/>
            <person name="Purvine S.O."/>
            <person name="Wright A.T."/>
            <person name="Boxma B."/>
            <person name="Van Alen T."/>
            <person name="Hackstein J.H."/>
            <person name="Baker S.E."/>
            <person name="Grigoriev I.V."/>
            <person name="O'Malley M.A."/>
        </authorList>
    </citation>
    <scope>NUCLEOTIDE SEQUENCE [LARGE SCALE GENOMIC DNA]</scope>
    <source>
        <strain evidence="5">finn</strain>
    </source>
</reference>
<dbReference type="Pfam" id="PF25805">
    <property type="entry name" value="IQUB"/>
    <property type="match status" value="1"/>
</dbReference>
<keyword evidence="5" id="KW-1185">Reference proteome</keyword>
<dbReference type="PANTHER" id="PTHR21074:SF0">
    <property type="entry name" value="IQ AND UBIQUITIN-LIKE DOMAIN-CONTAINING PROTEIN"/>
    <property type="match status" value="1"/>
</dbReference>
<organism evidence="4 5">
    <name type="scientific">Piromyces finnis</name>
    <dbReference type="NCBI Taxonomy" id="1754191"/>
    <lineage>
        <taxon>Eukaryota</taxon>
        <taxon>Fungi</taxon>
        <taxon>Fungi incertae sedis</taxon>
        <taxon>Chytridiomycota</taxon>
        <taxon>Chytridiomycota incertae sedis</taxon>
        <taxon>Neocallimastigomycetes</taxon>
        <taxon>Neocallimastigales</taxon>
        <taxon>Neocallimastigaceae</taxon>
        <taxon>Piromyces</taxon>
    </lineage>
</organism>
<feature type="compositionally biased region" description="Acidic residues" evidence="2">
    <location>
        <begin position="159"/>
        <end position="173"/>
    </location>
</feature>
<feature type="region of interest" description="Disordered" evidence="2">
    <location>
        <begin position="117"/>
        <end position="177"/>
    </location>
</feature>
<dbReference type="InterPro" id="IPR037695">
    <property type="entry name" value="IQUB"/>
</dbReference>
<evidence type="ECO:0000313" key="4">
    <source>
        <dbReference type="EMBL" id="ORX54713.1"/>
    </source>
</evidence>
<dbReference type="AlphaFoldDB" id="A0A1Y1VF19"/>
<keyword evidence="1" id="KW-0175">Coiled coil</keyword>
<evidence type="ECO:0000313" key="5">
    <source>
        <dbReference type="Proteomes" id="UP000193719"/>
    </source>
</evidence>
<dbReference type="Proteomes" id="UP000193719">
    <property type="component" value="Unassembled WGS sequence"/>
</dbReference>
<evidence type="ECO:0000256" key="2">
    <source>
        <dbReference type="SAM" id="MobiDB-lite"/>
    </source>
</evidence>
<accession>A0A1Y1VF19</accession>
<gene>
    <name evidence="4" type="ORF">BCR36DRAFT_581599</name>
</gene>
<feature type="domain" description="IQ motif and ubiquitin-like" evidence="3">
    <location>
        <begin position="404"/>
        <end position="537"/>
    </location>
</feature>
<dbReference type="PANTHER" id="PTHR21074">
    <property type="entry name" value="IQ AND UBIQUITIN-LIKE DOMAIN-CONTAINING PROTEIN"/>
    <property type="match status" value="1"/>
</dbReference>
<feature type="coiled-coil region" evidence="1">
    <location>
        <begin position="380"/>
        <end position="416"/>
    </location>
</feature>
<protein>
    <recommendedName>
        <fullName evidence="3">IQ motif and ubiquitin-like domain-containing protein</fullName>
    </recommendedName>
</protein>
<dbReference type="EMBL" id="MCFH01000010">
    <property type="protein sequence ID" value="ORX54713.1"/>
    <property type="molecule type" value="Genomic_DNA"/>
</dbReference>
<dbReference type="InterPro" id="IPR057887">
    <property type="entry name" value="IQUB_helical"/>
</dbReference>
<sequence>MEDSTINIINKDNEYNNVENKSEIINKEENKKKIEEINSKEFNEKIDITNELNLESNNTEETYPPITEDINKVNLDDDEKNQSITFDTTNKNNIKNSEIYVTTIPSVKNELNENEEFYENDETKNPKNIQIEDDYDFGSSNYINDDDSEENSAEHEAEKIDEDEEIENSEEGNNEYPFSYGLNVDLSKWYRKPYLGGYRNKITNVEYFHASTQTTTPQEKRAMGYGPRFHRDTQTYFWKNRYSQSVRDHSTQMSKPGCYISSNHDKIIYPKKYITAEERLNFITENVIKIQCFFRKCKAIRIANELRKERDEFIKMKNEKERKRQELLERKRKKEIQSRLHPRTTNDFEILYNGLEAWRIKERDKINNANYPEPIRLAALANLLDQEAILIQKIDKLKQDANIENHERNINNLLNEMSSPKKWQTKKGIVEVDTPSIIRARELKEIYQALNLNNISIDERLKVLLQVKYTVKEFDCALSREIIKLIDREGDLISRGREPKSLEGLRKRISNLFLQFIKTPEFNPEAALHIKLLDSNHILKQKIPVYYCEGCTQYLPSTEFYLTTNMKEIGKCRKCTNNSNIANRRENDSYYEEILQLIRTKEEFKQKSKGESFEYSIINILQENEIRYLIDIIWQKS</sequence>
<proteinExistence type="predicted"/>
<reference evidence="4 5" key="2">
    <citation type="submission" date="2016-08" db="EMBL/GenBank/DDBJ databases">
        <title>Pervasive Adenine N6-methylation of Active Genes in Fungi.</title>
        <authorList>
            <consortium name="DOE Joint Genome Institute"/>
            <person name="Mondo S.J."/>
            <person name="Dannebaum R.O."/>
            <person name="Kuo R.C."/>
            <person name="Labutti K."/>
            <person name="Haridas S."/>
            <person name="Kuo A."/>
            <person name="Salamov A."/>
            <person name="Ahrendt S.R."/>
            <person name="Lipzen A."/>
            <person name="Sullivan W."/>
            <person name="Andreopoulos W.B."/>
            <person name="Clum A."/>
            <person name="Lindquist E."/>
            <person name="Daum C."/>
            <person name="Ramamoorthy G.K."/>
            <person name="Gryganskyi A."/>
            <person name="Culley D."/>
            <person name="Magnuson J.K."/>
            <person name="James T.Y."/>
            <person name="O'Malley M.A."/>
            <person name="Stajich J.E."/>
            <person name="Spatafora J.W."/>
            <person name="Visel A."/>
            <person name="Grigoriev I.V."/>
        </authorList>
    </citation>
    <scope>NUCLEOTIDE SEQUENCE [LARGE SCALE GENOMIC DNA]</scope>
    <source>
        <strain evidence="5">finn</strain>
    </source>
</reference>
<dbReference type="STRING" id="1754191.A0A1Y1VF19"/>
<feature type="coiled-coil region" evidence="1">
    <location>
        <begin position="303"/>
        <end position="337"/>
    </location>
</feature>
<name>A0A1Y1VF19_9FUNG</name>
<evidence type="ECO:0000259" key="3">
    <source>
        <dbReference type="Pfam" id="PF25805"/>
    </source>
</evidence>
<dbReference type="OrthoDB" id="10265862at2759"/>
<evidence type="ECO:0000256" key="1">
    <source>
        <dbReference type="SAM" id="Coils"/>
    </source>
</evidence>
<comment type="caution">
    <text evidence="4">The sequence shown here is derived from an EMBL/GenBank/DDBJ whole genome shotgun (WGS) entry which is preliminary data.</text>
</comment>
<feature type="non-terminal residue" evidence="4">
    <location>
        <position position="637"/>
    </location>
</feature>